<name>A0A837AG93_9NEIS</name>
<evidence type="ECO:0000313" key="2">
    <source>
        <dbReference type="EMBL" id="KDN13766.1"/>
    </source>
</evidence>
<dbReference type="AlphaFoldDB" id="A0A837AG93"/>
<evidence type="ECO:0000256" key="1">
    <source>
        <dbReference type="SAM" id="Phobius"/>
    </source>
</evidence>
<proteinExistence type="predicted"/>
<protein>
    <submittedName>
        <fullName evidence="2">Uncharacterized protein</fullName>
    </submittedName>
</protein>
<accession>A0A837AG93</accession>
<feature type="transmembrane region" description="Helical" evidence="1">
    <location>
        <begin position="51"/>
        <end position="79"/>
    </location>
</feature>
<dbReference type="EMBL" id="JFZV01000027">
    <property type="protein sequence ID" value="KDN13766.1"/>
    <property type="molecule type" value="Genomic_DNA"/>
</dbReference>
<gene>
    <name evidence="2" type="ORF">SALWKB29_2202</name>
</gene>
<keyword evidence="1" id="KW-1133">Transmembrane helix</keyword>
<comment type="caution">
    <text evidence="2">The sequence shown here is derived from an EMBL/GenBank/DDBJ whole genome shotgun (WGS) entry which is preliminary data.</text>
</comment>
<keyword evidence="3" id="KW-1185">Reference proteome</keyword>
<feature type="transmembrane region" description="Helical" evidence="1">
    <location>
        <begin position="27"/>
        <end position="45"/>
    </location>
</feature>
<organism evidence="2 3">
    <name type="scientific">Snodgrassella communis</name>
    <dbReference type="NCBI Taxonomy" id="2946699"/>
    <lineage>
        <taxon>Bacteria</taxon>
        <taxon>Pseudomonadati</taxon>
        <taxon>Pseudomonadota</taxon>
        <taxon>Betaproteobacteria</taxon>
        <taxon>Neisseriales</taxon>
        <taxon>Neisseriaceae</taxon>
        <taxon>Snodgrassella</taxon>
    </lineage>
</organism>
<keyword evidence="1" id="KW-0472">Membrane</keyword>
<keyword evidence="1" id="KW-0812">Transmembrane</keyword>
<reference evidence="2 3" key="1">
    <citation type="submission" date="2014-03" db="EMBL/GenBank/DDBJ databases">
        <title>The genomes of two eusocial bee gut symbionts.</title>
        <authorList>
            <person name="Kwong W.K."/>
            <person name="Engel P."/>
            <person name="Koch H."/>
            <person name="Moran N.A."/>
        </authorList>
    </citation>
    <scope>NUCLEOTIDE SEQUENCE [LARGE SCALE GENOMIC DNA]</scope>
    <source>
        <strain evidence="3">wkB29</strain>
    </source>
</reference>
<evidence type="ECO:0000313" key="3">
    <source>
        <dbReference type="Proteomes" id="UP000027170"/>
    </source>
</evidence>
<sequence>MLIIDYADYFKKVFIMKKLLNRHNTKIVAFAAITAPCFAFADNLWDPAVTALTALGAGIAAVAAVAISLKVSVTGFVFIKNLIGRAA</sequence>
<dbReference type="Proteomes" id="UP000027170">
    <property type="component" value="Unassembled WGS sequence"/>
</dbReference>